<keyword evidence="4" id="KW-1185">Reference proteome</keyword>
<organism evidence="3 4">
    <name type="scientific">Dolichospermum compactum NIES-806</name>
    <dbReference type="NCBI Taxonomy" id="1973481"/>
    <lineage>
        <taxon>Bacteria</taxon>
        <taxon>Bacillati</taxon>
        <taxon>Cyanobacteriota</taxon>
        <taxon>Cyanophyceae</taxon>
        <taxon>Nostocales</taxon>
        <taxon>Aphanizomenonaceae</taxon>
        <taxon>Dolichospermum</taxon>
        <taxon>Dolichospermum compactum</taxon>
    </lineage>
</organism>
<accession>A0A1Z4V055</accession>
<sequence>MNQNPLIDSTKSPQTRGLNPTLTTALASLEIQLDQELTRYRRTRKNTKSQTSRNVESYTNYQTTALSKEIQLPVVPPVAIPSENSFLTNETETINFPQEFANSGIEETPTPPNLEKSTSSIVSTKIPSSDNQTLLTTNDPPQQPNDYLESSEALLRSLTAVAPQNQTPNSPKSRDSVLSPLGIGSMLLLLLASLTLGYVVFNPKNLPKLNFTNLRDNNSSKTAENTENTEIIENSSQLTTTSKINPIAKYPNLANQEFRQVRDPKDVVDLTPKVKPTPQIIPTPLVIQPSITPISPLPKLSPLPNILSKSTPLPKPTATSLPLPEDAKPSANGYYYIIADNQGDKALTAAKQVVPDAYLSPNKKFIYLGALKTKDEIKRRLQQLEAKGIKGRLQQP</sequence>
<evidence type="ECO:0000256" key="1">
    <source>
        <dbReference type="SAM" id="MobiDB-lite"/>
    </source>
</evidence>
<proteinExistence type="predicted"/>
<feature type="region of interest" description="Disordered" evidence="1">
    <location>
        <begin position="102"/>
        <end position="146"/>
    </location>
</feature>
<evidence type="ECO:0000256" key="2">
    <source>
        <dbReference type="SAM" id="Phobius"/>
    </source>
</evidence>
<gene>
    <name evidence="3" type="ORF">NIES806_10880</name>
</gene>
<feature type="transmembrane region" description="Helical" evidence="2">
    <location>
        <begin position="177"/>
        <end position="201"/>
    </location>
</feature>
<keyword evidence="2" id="KW-0812">Transmembrane</keyword>
<feature type="compositionally biased region" description="Polar residues" evidence="1">
    <location>
        <begin position="115"/>
        <end position="140"/>
    </location>
</feature>
<evidence type="ECO:0000313" key="4">
    <source>
        <dbReference type="Proteomes" id="UP000218702"/>
    </source>
</evidence>
<evidence type="ECO:0008006" key="5">
    <source>
        <dbReference type="Google" id="ProtNLM"/>
    </source>
</evidence>
<dbReference type="RefSeq" id="WP_096664952.1">
    <property type="nucleotide sequence ID" value="NZ_AP018316.1"/>
</dbReference>
<name>A0A1Z4V055_9CYAN</name>
<dbReference type="OrthoDB" id="483348at2"/>
<keyword evidence="2" id="KW-0472">Membrane</keyword>
<reference evidence="3 4" key="1">
    <citation type="submission" date="2017-06" db="EMBL/GenBank/DDBJ databases">
        <title>Genome sequencing of cyanobaciteial culture collection at National Institute for Environmental Studies (NIES).</title>
        <authorList>
            <person name="Hirose Y."/>
            <person name="Shimura Y."/>
            <person name="Fujisawa T."/>
            <person name="Nakamura Y."/>
            <person name="Kawachi M."/>
        </authorList>
    </citation>
    <scope>NUCLEOTIDE SEQUENCE [LARGE SCALE GENOMIC DNA]</scope>
    <source>
        <strain evidence="3 4">NIES-806</strain>
    </source>
</reference>
<evidence type="ECO:0000313" key="3">
    <source>
        <dbReference type="EMBL" id="BAZ84888.1"/>
    </source>
</evidence>
<keyword evidence="2" id="KW-1133">Transmembrane helix</keyword>
<dbReference type="Proteomes" id="UP000218702">
    <property type="component" value="Chromosome"/>
</dbReference>
<dbReference type="EMBL" id="AP018316">
    <property type="protein sequence ID" value="BAZ84888.1"/>
    <property type="molecule type" value="Genomic_DNA"/>
</dbReference>
<dbReference type="KEGG" id="dcm:NIES806_10880"/>
<dbReference type="AlphaFoldDB" id="A0A1Z4V055"/>
<protein>
    <recommendedName>
        <fullName evidence="5">SPOR domain-containing protein</fullName>
    </recommendedName>
</protein>